<name>S8E678_9LAMI</name>
<dbReference type="OrthoDB" id="673645at2759"/>
<sequence>PLENFMADVKSPSRLQRRAPASIQIAPATRWNVVIPLLSPLALSPISENPEADGGGTVEEEAGKNPAAAEKKWQHPAAPFSCETATLLPFV</sequence>
<feature type="region of interest" description="Disordered" evidence="1">
    <location>
        <begin position="46"/>
        <end position="75"/>
    </location>
</feature>
<dbReference type="PANTHER" id="PTHR33912:SF2">
    <property type="entry name" value="PUTATIVE-RELATED"/>
    <property type="match status" value="1"/>
</dbReference>
<keyword evidence="3" id="KW-1185">Reference proteome</keyword>
<protein>
    <submittedName>
        <fullName evidence="2">Uncharacterized protein</fullName>
    </submittedName>
</protein>
<evidence type="ECO:0000256" key="1">
    <source>
        <dbReference type="SAM" id="MobiDB-lite"/>
    </source>
</evidence>
<evidence type="ECO:0000313" key="2">
    <source>
        <dbReference type="EMBL" id="EPS67867.1"/>
    </source>
</evidence>
<feature type="non-terminal residue" evidence="2">
    <location>
        <position position="91"/>
    </location>
</feature>
<dbReference type="AlphaFoldDB" id="S8E678"/>
<feature type="non-terminal residue" evidence="2">
    <location>
        <position position="1"/>
    </location>
</feature>
<evidence type="ECO:0000313" key="3">
    <source>
        <dbReference type="Proteomes" id="UP000015453"/>
    </source>
</evidence>
<dbReference type="InterPro" id="IPR040381">
    <property type="entry name" value="At4g14450-like"/>
</dbReference>
<comment type="caution">
    <text evidence="2">The sequence shown here is derived from an EMBL/GenBank/DDBJ whole genome shotgun (WGS) entry which is preliminary data.</text>
</comment>
<proteinExistence type="predicted"/>
<organism evidence="2 3">
    <name type="scientific">Genlisea aurea</name>
    <dbReference type="NCBI Taxonomy" id="192259"/>
    <lineage>
        <taxon>Eukaryota</taxon>
        <taxon>Viridiplantae</taxon>
        <taxon>Streptophyta</taxon>
        <taxon>Embryophyta</taxon>
        <taxon>Tracheophyta</taxon>
        <taxon>Spermatophyta</taxon>
        <taxon>Magnoliopsida</taxon>
        <taxon>eudicotyledons</taxon>
        <taxon>Gunneridae</taxon>
        <taxon>Pentapetalae</taxon>
        <taxon>asterids</taxon>
        <taxon>lamiids</taxon>
        <taxon>Lamiales</taxon>
        <taxon>Lentibulariaceae</taxon>
        <taxon>Genlisea</taxon>
    </lineage>
</organism>
<dbReference type="GO" id="GO:0005634">
    <property type="term" value="C:nucleus"/>
    <property type="evidence" value="ECO:0007669"/>
    <property type="project" value="TreeGrafter"/>
</dbReference>
<dbReference type="PANTHER" id="PTHR33912">
    <property type="entry name" value="OS01G0939400 PROTEIN"/>
    <property type="match status" value="1"/>
</dbReference>
<dbReference type="EMBL" id="AUSU01002883">
    <property type="protein sequence ID" value="EPS67867.1"/>
    <property type="molecule type" value="Genomic_DNA"/>
</dbReference>
<dbReference type="GO" id="GO:0005737">
    <property type="term" value="C:cytoplasm"/>
    <property type="evidence" value="ECO:0007669"/>
    <property type="project" value="TreeGrafter"/>
</dbReference>
<gene>
    <name evidence="2" type="ORF">M569_06911</name>
</gene>
<reference evidence="2 3" key="1">
    <citation type="journal article" date="2013" name="BMC Genomics">
        <title>The miniature genome of a carnivorous plant Genlisea aurea contains a low number of genes and short non-coding sequences.</title>
        <authorList>
            <person name="Leushkin E.V."/>
            <person name="Sutormin R.A."/>
            <person name="Nabieva E.R."/>
            <person name="Penin A.A."/>
            <person name="Kondrashov A.S."/>
            <person name="Logacheva M.D."/>
        </authorList>
    </citation>
    <scope>NUCLEOTIDE SEQUENCE [LARGE SCALE GENOMIC DNA]</scope>
</reference>
<dbReference type="Proteomes" id="UP000015453">
    <property type="component" value="Unassembled WGS sequence"/>
</dbReference>
<accession>S8E678</accession>